<name>A1DHI4_NEOFI</name>
<evidence type="ECO:0000313" key="2">
    <source>
        <dbReference type="EMBL" id="EAW18841.1"/>
    </source>
</evidence>
<gene>
    <name evidence="2" type="ORF">NFIA_087970</name>
</gene>
<dbReference type="RefSeq" id="XP_001260738.1">
    <property type="nucleotide sequence ID" value="XM_001260737.1"/>
</dbReference>
<sequence>MTSKPTSLRILAGSQARTLHQESDRSEQLKTGVEAKGIKAGKTVDKKTLQHFFETAKDSAIETVGLSDAKNPHSSRIPRPAWLG</sequence>
<keyword evidence="3" id="KW-1185">Reference proteome</keyword>
<dbReference type="EMBL" id="DS027696">
    <property type="protein sequence ID" value="EAW18841.1"/>
    <property type="molecule type" value="Genomic_DNA"/>
</dbReference>
<organism evidence="2 3">
    <name type="scientific">Neosartorya fischeri (strain ATCC 1020 / DSM 3700 / CBS 544.65 / FGSC A1164 / JCM 1740 / NRRL 181 / WB 181)</name>
    <name type="common">Aspergillus fischerianus</name>
    <dbReference type="NCBI Taxonomy" id="331117"/>
    <lineage>
        <taxon>Eukaryota</taxon>
        <taxon>Fungi</taxon>
        <taxon>Dikarya</taxon>
        <taxon>Ascomycota</taxon>
        <taxon>Pezizomycotina</taxon>
        <taxon>Eurotiomycetes</taxon>
        <taxon>Eurotiomycetidae</taxon>
        <taxon>Eurotiales</taxon>
        <taxon>Aspergillaceae</taxon>
        <taxon>Aspergillus</taxon>
        <taxon>Aspergillus subgen. Fumigati</taxon>
    </lineage>
</organism>
<accession>A1DHI4</accession>
<reference evidence="3" key="1">
    <citation type="journal article" date="2008" name="PLoS Genet.">
        <title>Genomic islands in the pathogenic filamentous fungus Aspergillus fumigatus.</title>
        <authorList>
            <person name="Fedorova N.D."/>
            <person name="Khaldi N."/>
            <person name="Joardar V.S."/>
            <person name="Maiti R."/>
            <person name="Amedeo P."/>
            <person name="Anderson M.J."/>
            <person name="Crabtree J."/>
            <person name="Silva J.C."/>
            <person name="Badger J.H."/>
            <person name="Albarraq A."/>
            <person name="Angiuoli S."/>
            <person name="Bussey H."/>
            <person name="Bowyer P."/>
            <person name="Cotty P.J."/>
            <person name="Dyer P.S."/>
            <person name="Egan A."/>
            <person name="Galens K."/>
            <person name="Fraser-Liggett C.M."/>
            <person name="Haas B.J."/>
            <person name="Inman J.M."/>
            <person name="Kent R."/>
            <person name="Lemieux S."/>
            <person name="Malavazi I."/>
            <person name="Orvis J."/>
            <person name="Roemer T."/>
            <person name="Ronning C.M."/>
            <person name="Sundaram J.P."/>
            <person name="Sutton G."/>
            <person name="Turner G."/>
            <person name="Venter J.C."/>
            <person name="White O.R."/>
            <person name="Whitty B.R."/>
            <person name="Youngman P."/>
            <person name="Wolfe K.H."/>
            <person name="Goldman G.H."/>
            <person name="Wortman J.R."/>
            <person name="Jiang B."/>
            <person name="Denning D.W."/>
            <person name="Nierman W.C."/>
        </authorList>
    </citation>
    <scope>NUCLEOTIDE SEQUENCE [LARGE SCALE GENOMIC DNA]</scope>
    <source>
        <strain evidence="3">ATCC 1020 / DSM 3700 / CBS 544.65 / FGSC A1164 / JCM 1740 / NRRL 181 / WB 181</strain>
    </source>
</reference>
<dbReference type="VEuPathDB" id="FungiDB:NFIA_087970"/>
<evidence type="ECO:0000256" key="1">
    <source>
        <dbReference type="SAM" id="MobiDB-lite"/>
    </source>
</evidence>
<dbReference type="AlphaFoldDB" id="A1DHI4"/>
<evidence type="ECO:0000313" key="3">
    <source>
        <dbReference type="Proteomes" id="UP000006702"/>
    </source>
</evidence>
<dbReference type="HOGENOM" id="CLU_2528017_0_0_1"/>
<protein>
    <submittedName>
        <fullName evidence="2">Uncharacterized protein</fullName>
    </submittedName>
</protein>
<dbReference type="Proteomes" id="UP000006702">
    <property type="component" value="Unassembled WGS sequence"/>
</dbReference>
<feature type="compositionally biased region" description="Basic and acidic residues" evidence="1">
    <location>
        <begin position="19"/>
        <end position="28"/>
    </location>
</feature>
<feature type="region of interest" description="Disordered" evidence="1">
    <location>
        <begin position="1"/>
        <end position="30"/>
    </location>
</feature>
<proteinExistence type="predicted"/>
<dbReference type="KEGG" id="nfi:NFIA_087970"/>
<dbReference type="GeneID" id="4587296"/>